<protein>
    <submittedName>
        <fullName evidence="1">Capsid protein</fullName>
    </submittedName>
</protein>
<dbReference type="Pfam" id="PF23784">
    <property type="entry name" value="Smaco_capsid"/>
    <property type="match status" value="1"/>
</dbReference>
<proteinExistence type="predicted"/>
<evidence type="ECO:0000313" key="1">
    <source>
        <dbReference type="EMBL" id="QCC72708.1"/>
    </source>
</evidence>
<gene>
    <name evidence="1" type="primary">CP</name>
</gene>
<reference evidence="1" key="1">
    <citation type="submission" date="2018-03" db="EMBL/GenBank/DDBJ databases">
        <title>Novel CRESS-DNA viruses found in patient with diarrhea of unknown etiology.</title>
        <authorList>
            <person name="Ashworth J.L."/>
            <person name="Robertson G.S."/>
            <person name="Lu L."/>
            <person name="Perry M."/>
            <person name="Bogaardt C."/>
            <person name="Ivens A."/>
            <person name="My Phuc T."/>
            <person name="Rabaa M.A."/>
            <person name="Tri Tue N."/>
            <person name="Pham Thi Thanh T."/>
            <person name="Hong Anh P."/>
            <person name="Baker S."/>
            <person name="Woolhouse M.E.J."/>
        </authorList>
    </citation>
    <scope>NUCLEOTIDE SEQUENCE</scope>
    <source>
        <strain evidence="1">17499x73_2253</strain>
    </source>
</reference>
<accession>A0A4D6J020</accession>
<name>A0A4D6J020_9VIRU</name>
<sequence>MVTVRVSETYDLSTKQNKMGIVGIHTPRGALISSLWGGLLQNHKMMRYVSCDVSMACASMLPADPLQIGVDAGDIAPQDMFNPILYKAVSNDSMSNLQAWLMSVGVANAAVDKNSVIDVNDTQFKFDDGVAINQFEMYYALLSDSDAWKKAMPQAGLQMKGLFPIVHEVVYNMNADDMKGLGYVQNPTYPGSQDGTSTHVNLAGMRGRALRMPAFPTIAHENNGNIKATPEQSKMDCYVAVIVLPPAKLNQLYYRLKVTWTIEFTGLRALTDINNWRYLANTGYQSYATDYATQSGKMSALEGMVDTDGASIEKIMEGST</sequence>
<organism evidence="1">
    <name type="scientific">Cressdnaviricota sp</name>
    <dbReference type="NCBI Taxonomy" id="2748378"/>
    <lineage>
        <taxon>Viruses</taxon>
        <taxon>Monodnaviria</taxon>
        <taxon>Shotokuvirae</taxon>
        <taxon>Cressdnaviricota</taxon>
    </lineage>
</organism>
<dbReference type="InterPro" id="IPR057000">
    <property type="entry name" value="Smaco_capsid"/>
</dbReference>
<dbReference type="EMBL" id="MH111102">
    <property type="protein sequence ID" value="QCC72708.1"/>
    <property type="molecule type" value="Genomic_DNA"/>
</dbReference>